<gene>
    <name evidence="2" type="ORF">BN2475_480059</name>
</gene>
<keyword evidence="3" id="KW-1185">Reference proteome</keyword>
<name>A0A1N7SBE6_9BURK</name>
<feature type="region of interest" description="Disordered" evidence="1">
    <location>
        <begin position="58"/>
        <end position="78"/>
    </location>
</feature>
<dbReference type="AlphaFoldDB" id="A0A1N7SBE6"/>
<organism evidence="2 3">
    <name type="scientific">Paraburkholderia ribeironis</name>
    <dbReference type="NCBI Taxonomy" id="1247936"/>
    <lineage>
        <taxon>Bacteria</taxon>
        <taxon>Pseudomonadati</taxon>
        <taxon>Pseudomonadota</taxon>
        <taxon>Betaproteobacteria</taxon>
        <taxon>Burkholderiales</taxon>
        <taxon>Burkholderiaceae</taxon>
        <taxon>Paraburkholderia</taxon>
    </lineage>
</organism>
<accession>A0A1N7SBE6</accession>
<protein>
    <submittedName>
        <fullName evidence="2">Uncharacterized protein</fullName>
    </submittedName>
</protein>
<evidence type="ECO:0000313" key="2">
    <source>
        <dbReference type="EMBL" id="SIT44653.1"/>
    </source>
</evidence>
<proteinExistence type="predicted"/>
<dbReference type="STRING" id="1247936.BN2475_480059"/>
<sequence length="78" mass="9082">MIVKLSIVNQWTIDLYCRAVPVCTNLVEVRERHIRQTEGDRQVERTVIRVEEWKQNSIAGGTSQSRTWSTRQPNSNGR</sequence>
<dbReference type="Proteomes" id="UP000187012">
    <property type="component" value="Unassembled WGS sequence"/>
</dbReference>
<reference evidence="2 3" key="1">
    <citation type="submission" date="2016-12" db="EMBL/GenBank/DDBJ databases">
        <authorList>
            <person name="Song W.-J."/>
            <person name="Kurnit D.M."/>
        </authorList>
    </citation>
    <scope>NUCLEOTIDE SEQUENCE [LARGE SCALE GENOMIC DNA]</scope>
    <source>
        <strain evidence="2 3">STM7296</strain>
    </source>
</reference>
<evidence type="ECO:0000313" key="3">
    <source>
        <dbReference type="Proteomes" id="UP000187012"/>
    </source>
</evidence>
<evidence type="ECO:0000256" key="1">
    <source>
        <dbReference type="SAM" id="MobiDB-lite"/>
    </source>
</evidence>
<dbReference type="EMBL" id="CYGX02000048">
    <property type="protein sequence ID" value="SIT44653.1"/>
    <property type="molecule type" value="Genomic_DNA"/>
</dbReference>